<feature type="transmembrane region" description="Helical" evidence="2">
    <location>
        <begin position="174"/>
        <end position="197"/>
    </location>
</feature>
<sequence length="218" mass="24409">DGQQHQSGSSKPCGTRGESIRSFKPKPLRSAKHMADTACHVLRSTTRLGLTWVLGRNMSHRPINSAKGMPTSMLSVKYRQLVRSSAIYDLVATAAFATPWTFHIVHQMLGQISPLPAFEPLHVLFANLLGSIVIVWSLLRIWNPQPIFGLFDTAARTLFFIWQLYYLLVMNGASIVWFFAAFEFAFGLSQGYGYWLLHKVQSGAPTNCKVVRYFATAA</sequence>
<dbReference type="AlphaFoldDB" id="A0AAW9RB00"/>
<keyword evidence="2" id="KW-0472">Membrane</keyword>
<feature type="transmembrane region" description="Helical" evidence="2">
    <location>
        <begin position="121"/>
        <end position="139"/>
    </location>
</feature>
<feature type="non-terminal residue" evidence="3">
    <location>
        <position position="1"/>
    </location>
</feature>
<dbReference type="Proteomes" id="UP001364472">
    <property type="component" value="Unassembled WGS sequence"/>
</dbReference>
<comment type="caution">
    <text evidence="3">The sequence shown here is derived from an EMBL/GenBank/DDBJ whole genome shotgun (WGS) entry which is preliminary data.</text>
</comment>
<evidence type="ECO:0000256" key="1">
    <source>
        <dbReference type="SAM" id="MobiDB-lite"/>
    </source>
</evidence>
<feature type="region of interest" description="Disordered" evidence="1">
    <location>
        <begin position="1"/>
        <end position="29"/>
    </location>
</feature>
<evidence type="ECO:0000313" key="4">
    <source>
        <dbReference type="Proteomes" id="UP001364472"/>
    </source>
</evidence>
<evidence type="ECO:0000256" key="2">
    <source>
        <dbReference type="SAM" id="Phobius"/>
    </source>
</evidence>
<accession>A0AAW9RB00</accession>
<feature type="transmembrane region" description="Helical" evidence="2">
    <location>
        <begin position="87"/>
        <end position="109"/>
    </location>
</feature>
<proteinExistence type="predicted"/>
<keyword evidence="4" id="KW-1185">Reference proteome</keyword>
<name>A0AAW9RB00_9GAMM</name>
<dbReference type="RefSeq" id="WP_337336365.1">
    <property type="nucleotide sequence ID" value="NZ_JBBDHC010000042.1"/>
</dbReference>
<evidence type="ECO:0000313" key="3">
    <source>
        <dbReference type="EMBL" id="MEJ1250667.1"/>
    </source>
</evidence>
<organism evidence="3 4">
    <name type="scientific">Denitratimonas tolerans</name>
    <dbReference type="NCBI Taxonomy" id="1338420"/>
    <lineage>
        <taxon>Bacteria</taxon>
        <taxon>Pseudomonadati</taxon>
        <taxon>Pseudomonadota</taxon>
        <taxon>Gammaproteobacteria</taxon>
        <taxon>Lysobacterales</taxon>
        <taxon>Lysobacteraceae</taxon>
        <taxon>Denitratimonas</taxon>
    </lineage>
</organism>
<keyword evidence="2" id="KW-1133">Transmembrane helix</keyword>
<gene>
    <name evidence="3" type="ORF">WB794_13475</name>
</gene>
<feature type="compositionally biased region" description="Polar residues" evidence="1">
    <location>
        <begin position="1"/>
        <end position="12"/>
    </location>
</feature>
<reference evidence="3 4" key="1">
    <citation type="journal article" date="2016" name="Antonie Van Leeuwenhoek">
        <title>Denitratimonas tolerans gen. nov., sp. nov., a denitrifying bacterium isolated from a bioreactor for tannery wastewater treatment.</title>
        <authorList>
            <person name="Han S.I."/>
            <person name="Kim J.O."/>
            <person name="Lee Y.R."/>
            <person name="Ekpeghere K.I."/>
            <person name="Koh S.C."/>
            <person name="Whang K.S."/>
        </authorList>
    </citation>
    <scope>NUCLEOTIDE SEQUENCE [LARGE SCALE GENOMIC DNA]</scope>
    <source>
        <strain evidence="3 4">KACC 17565</strain>
    </source>
</reference>
<dbReference type="EMBL" id="JBBDHC010000042">
    <property type="protein sequence ID" value="MEJ1250667.1"/>
    <property type="molecule type" value="Genomic_DNA"/>
</dbReference>
<keyword evidence="2" id="KW-0812">Transmembrane</keyword>
<protein>
    <submittedName>
        <fullName evidence="3">Uncharacterized protein</fullName>
    </submittedName>
</protein>